<comment type="subcellular location">
    <subcellularLocation>
        <location evidence="1 6">Cell membrane</location>
        <topology evidence="1 6">Lipid-anchor</topology>
        <topology evidence="1 6">GPI-anchor</topology>
    </subcellularLocation>
</comment>
<dbReference type="GO" id="GO:0071970">
    <property type="term" value="P:fungal-type cell wall (1-&gt;3)-beta-D-glucan biosynthetic process"/>
    <property type="evidence" value="ECO:0007669"/>
    <property type="project" value="TreeGrafter"/>
</dbReference>
<dbReference type="GO" id="GO:0031505">
    <property type="term" value="P:fungal-type cell wall organization"/>
    <property type="evidence" value="ECO:0007669"/>
    <property type="project" value="TreeGrafter"/>
</dbReference>
<dbReference type="Proteomes" id="UP000729357">
    <property type="component" value="Unassembled WGS sequence"/>
</dbReference>
<protein>
    <recommendedName>
        <fullName evidence="6">1,3-beta-glucanosyltransferase</fullName>
        <ecNumber evidence="6">2.4.1.-</ecNumber>
    </recommendedName>
</protein>
<dbReference type="GO" id="GO:0098552">
    <property type="term" value="C:side of membrane"/>
    <property type="evidence" value="ECO:0007669"/>
    <property type="project" value="UniProtKB-KW"/>
</dbReference>
<evidence type="ECO:0000256" key="5">
    <source>
        <dbReference type="ARBA" id="ARBA00023180"/>
    </source>
</evidence>
<dbReference type="GO" id="GO:0042124">
    <property type="term" value="F:1,3-beta-glucanosyltransferase activity"/>
    <property type="evidence" value="ECO:0007669"/>
    <property type="project" value="TreeGrafter"/>
</dbReference>
<keyword evidence="6" id="KW-0449">Lipoprotein</keyword>
<organism evidence="7 8">
    <name type="scientific">Aureobasidium melanogenum</name>
    <name type="common">Aureobasidium pullulans var. melanogenum</name>
    <dbReference type="NCBI Taxonomy" id="46634"/>
    <lineage>
        <taxon>Eukaryota</taxon>
        <taxon>Fungi</taxon>
        <taxon>Dikarya</taxon>
        <taxon>Ascomycota</taxon>
        <taxon>Pezizomycotina</taxon>
        <taxon>Dothideomycetes</taxon>
        <taxon>Dothideomycetidae</taxon>
        <taxon>Dothideales</taxon>
        <taxon>Saccotheciaceae</taxon>
        <taxon>Aureobasidium</taxon>
    </lineage>
</organism>
<dbReference type="PANTHER" id="PTHR31468:SF2">
    <property type="entry name" value="1,3-BETA-GLUCANOSYLTRANSFERASE GAS1"/>
    <property type="match status" value="1"/>
</dbReference>
<keyword evidence="5" id="KW-0325">Glycoprotein</keyword>
<evidence type="ECO:0000313" key="7">
    <source>
        <dbReference type="EMBL" id="KAG9965666.1"/>
    </source>
</evidence>
<keyword evidence="3" id="KW-0732">Signal</keyword>
<evidence type="ECO:0000256" key="3">
    <source>
        <dbReference type="ARBA" id="ARBA00022729"/>
    </source>
</evidence>
<keyword evidence="6" id="KW-0808">Transferase</keyword>
<sequence>ILVMPEEYKVNITPRDQIRADLIEKEWQEAEDLLDPITKQWKQTPKVKDPIADDHLSELKQNVVLLIDFLALPNYGWAGVKSNMQISGWNAFIDRYEKFAIPAFLSEYGVNTYQPRQFHETKALYSDPMTRVFSGGCVYEFTDNANNFGLAAMPGADEEWWFQKFRGNQKKVIEVRQTDQGNLYIYHDFASYKAALAEPTDYDPSWDIMERQAAERHNTATTQMTWPWDPEYQMPATCIDWDNIEELVERWQEIGSDHIS</sequence>
<keyword evidence="6" id="KW-0472">Membrane</keyword>
<comment type="similarity">
    <text evidence="2 6">Belongs to the glycosyl hydrolase 72 family.</text>
</comment>
<comment type="function">
    <text evidence="6">Splits internally a 1,3-beta-glucan molecule and transfers the newly generated reducing end (the donor) to the non-reducing end of another 1,3-beta-glucan molecule (the acceptor) forming a 1,3-beta linkage, resulting in the elongation of 1,3-beta-glucan chains in the cell wall.</text>
</comment>
<dbReference type="InterPro" id="IPR004886">
    <property type="entry name" value="Glucanosyltransferase"/>
</dbReference>
<evidence type="ECO:0000313" key="8">
    <source>
        <dbReference type="Proteomes" id="UP000729357"/>
    </source>
</evidence>
<keyword evidence="6" id="KW-0336">GPI-anchor</keyword>
<keyword evidence="4" id="KW-1015">Disulfide bond</keyword>
<evidence type="ECO:0000256" key="2">
    <source>
        <dbReference type="ARBA" id="ARBA00007528"/>
    </source>
</evidence>
<dbReference type="GO" id="GO:0005886">
    <property type="term" value="C:plasma membrane"/>
    <property type="evidence" value="ECO:0007669"/>
    <property type="project" value="UniProtKB-SubCell"/>
</dbReference>
<feature type="non-terminal residue" evidence="7">
    <location>
        <position position="260"/>
    </location>
</feature>
<name>A0A9P8FA46_AURME</name>
<dbReference type="PANTHER" id="PTHR31468">
    <property type="entry name" value="1,3-BETA-GLUCANOSYLTRANSFERASE GAS1"/>
    <property type="match status" value="1"/>
</dbReference>
<evidence type="ECO:0000256" key="1">
    <source>
        <dbReference type="ARBA" id="ARBA00004609"/>
    </source>
</evidence>
<dbReference type="EC" id="2.4.1.-" evidence="6"/>
<gene>
    <name evidence="7" type="ORF">KCU98_g16487</name>
</gene>
<evidence type="ECO:0000256" key="4">
    <source>
        <dbReference type="ARBA" id="ARBA00023157"/>
    </source>
</evidence>
<dbReference type="EMBL" id="JAHFXS010003774">
    <property type="protein sequence ID" value="KAG9965666.1"/>
    <property type="molecule type" value="Genomic_DNA"/>
</dbReference>
<dbReference type="SUPFAM" id="SSF51445">
    <property type="entry name" value="(Trans)glycosidases"/>
    <property type="match status" value="1"/>
</dbReference>
<dbReference type="Gene3D" id="3.20.20.80">
    <property type="entry name" value="Glycosidases"/>
    <property type="match status" value="1"/>
</dbReference>
<reference evidence="7" key="2">
    <citation type="submission" date="2021-08" db="EMBL/GenBank/DDBJ databases">
        <authorList>
            <person name="Gostincar C."/>
            <person name="Sun X."/>
            <person name="Song Z."/>
            <person name="Gunde-Cimerman N."/>
        </authorList>
    </citation>
    <scope>NUCLEOTIDE SEQUENCE</scope>
    <source>
        <strain evidence="7">EXF-9298</strain>
    </source>
</reference>
<feature type="non-terminal residue" evidence="7">
    <location>
        <position position="1"/>
    </location>
</feature>
<accession>A0A9P8FA46</accession>
<comment type="caution">
    <text evidence="7">The sequence shown here is derived from an EMBL/GenBank/DDBJ whole genome shotgun (WGS) entry which is preliminary data.</text>
</comment>
<evidence type="ECO:0000256" key="6">
    <source>
        <dbReference type="RuleBase" id="RU361209"/>
    </source>
</evidence>
<keyword evidence="8" id="KW-1185">Reference proteome</keyword>
<dbReference type="InterPro" id="IPR017853">
    <property type="entry name" value="GH"/>
</dbReference>
<proteinExistence type="inferred from homology"/>
<dbReference type="AlphaFoldDB" id="A0A9P8FA46"/>
<reference evidence="7" key="1">
    <citation type="journal article" date="2021" name="J Fungi (Basel)">
        <title>Virulence traits and population genomics of the black yeast Aureobasidium melanogenum.</title>
        <authorList>
            <person name="Cernosa A."/>
            <person name="Sun X."/>
            <person name="Gostincar C."/>
            <person name="Fang C."/>
            <person name="Gunde-Cimerman N."/>
            <person name="Song Z."/>
        </authorList>
    </citation>
    <scope>NUCLEOTIDE SEQUENCE</scope>
    <source>
        <strain evidence="7">EXF-9298</strain>
    </source>
</reference>
<dbReference type="Pfam" id="PF03198">
    <property type="entry name" value="Glyco_hydro_72"/>
    <property type="match status" value="1"/>
</dbReference>